<dbReference type="STRING" id="497964.CfE428DRAFT_3579"/>
<dbReference type="GO" id="GO:0009055">
    <property type="term" value="F:electron transfer activity"/>
    <property type="evidence" value="ECO:0007669"/>
    <property type="project" value="InterPro"/>
</dbReference>
<dbReference type="InterPro" id="IPR011429">
    <property type="entry name" value="Cyt_c_Planctomycete-type"/>
</dbReference>
<evidence type="ECO:0000256" key="4">
    <source>
        <dbReference type="PROSITE-ProRule" id="PRU00433"/>
    </source>
</evidence>
<dbReference type="PANTHER" id="PTHR35889">
    <property type="entry name" value="CYCLOINULO-OLIGOSACCHARIDE FRUCTANOTRANSFERASE-RELATED"/>
    <property type="match status" value="1"/>
</dbReference>
<dbReference type="Gene3D" id="2.60.120.260">
    <property type="entry name" value="Galactose-binding domain-like"/>
    <property type="match status" value="1"/>
</dbReference>
<dbReference type="Pfam" id="PF07587">
    <property type="entry name" value="PSD1"/>
    <property type="match status" value="2"/>
</dbReference>
<feature type="compositionally biased region" description="Low complexity" evidence="5">
    <location>
        <begin position="624"/>
        <end position="633"/>
    </location>
</feature>
<dbReference type="GO" id="GO:0046872">
    <property type="term" value="F:metal ion binding"/>
    <property type="evidence" value="ECO:0007669"/>
    <property type="project" value="UniProtKB-KW"/>
</dbReference>
<name>B4D3U1_9BACT</name>
<evidence type="ECO:0000313" key="7">
    <source>
        <dbReference type="EMBL" id="EDY18921.1"/>
    </source>
</evidence>
<sequence length="959" mass="104970" precursor="true">MPQGKPRLSTINYQLSTVPPRLRPKVGKIFTPGRVSLISMKLIPPLFFALASMAVAATDAKLPPPANRPIDFEKEIKPLFEAACIKCHAKGKDKGGFSLETRDSFLKGGDTGAAAVIGKSGESNIVELVAGLDPDSVMPKKGSRWTAEQVGILRAWIDQGASWPKGITFAKPPPQNLKPRDVALAERPSVNPVDNLLAGYFAAKGVEFPTPVEDRIFVRRVYLDLVGLLPTPEQLESFLHDPAPDKRAQLVRRLLDDKRNYADHWLTFWNDLLRNDYKGTGFIDGGRKQISGWLYRALLENMPYNRFVAELVNPTTASEGFSRGIIWRGTVNASMLPPMQAAQNISQVFLGVNLKCASCHDSFVNDWSLADAYGMAAAYSDQKLELVHCDKPTGKIASPRFLYPELGALDPALPKPERLQRLAEIITSPKDGRLARTLVNRLWSRLLGRGLVEPLDDMEKPAWNRDLLDWLAEDFAAHGYDIKHTIEVIATSRAYQAPTVEGPGEKEEYVFGGPLTRRLDAEQFADAITSLAGDWGRLPYSLEFDFTAGGIVTGLDMPQWIWTDEPVQLGPQRLAIKAANSALAEAKKAAAAAQKKAGEATAQGNTPTDEVKAEVDRATAAVAAAQERLTAAEQPREASPGPVLPETDRHRVVFRKAFHLDALPAEAYGAILVSQSWQVQVNGREVKAKQRDGFRNGRIALLDLRPMLKVGDNEIVIDVSSHTEKQMNDIERSKYPGSLIHLNKQSGLAFYARLVPANGGAPQQIVTDGDWRVRRAPEGRWGAVDYADAGWAHAQALPAGVTPVDEGPSLEPIHRADFANLPVELGSQLIPVISTVAQPGHIRASLLVSDPLQVALDRPNREVVIPERSTAATTLQALELTNGSTLDGQLRKAAARFAPEAVRDPSAWVDRIYRSAFSRPPSTEERAVALEMLGNPATADSVADFLWAIVNLPEFQLIN</sequence>
<dbReference type="Pfam" id="PF07583">
    <property type="entry name" value="PSCyt2"/>
    <property type="match status" value="1"/>
</dbReference>
<gene>
    <name evidence="7" type="ORF">CfE428DRAFT_3579</name>
</gene>
<feature type="region of interest" description="Disordered" evidence="5">
    <location>
        <begin position="624"/>
        <end position="645"/>
    </location>
</feature>
<dbReference type="Proteomes" id="UP000005824">
    <property type="component" value="Unassembled WGS sequence"/>
</dbReference>
<dbReference type="AlphaFoldDB" id="B4D3U1"/>
<keyword evidence="8" id="KW-1185">Reference proteome</keyword>
<dbReference type="InterPro" id="IPR022655">
    <property type="entry name" value="DUF1553"/>
</dbReference>
<proteinExistence type="predicted"/>
<evidence type="ECO:0000259" key="6">
    <source>
        <dbReference type="PROSITE" id="PS51007"/>
    </source>
</evidence>
<comment type="caution">
    <text evidence="7">The sequence shown here is derived from an EMBL/GenBank/DDBJ whole genome shotgun (WGS) entry which is preliminary data.</text>
</comment>
<dbReference type="InterPro" id="IPR009056">
    <property type="entry name" value="Cyt_c-like_dom"/>
</dbReference>
<dbReference type="PANTHER" id="PTHR35889:SF3">
    <property type="entry name" value="F-BOX DOMAIN-CONTAINING PROTEIN"/>
    <property type="match status" value="1"/>
</dbReference>
<evidence type="ECO:0000256" key="2">
    <source>
        <dbReference type="ARBA" id="ARBA00022723"/>
    </source>
</evidence>
<reference evidence="7 8" key="1">
    <citation type="journal article" date="2011" name="J. Bacteriol.">
        <title>Genome sequence of Chthoniobacter flavus Ellin428, an aerobic heterotrophic soil bacterium.</title>
        <authorList>
            <person name="Kant R."/>
            <person name="van Passel M.W."/>
            <person name="Palva A."/>
            <person name="Lucas S."/>
            <person name="Lapidus A."/>
            <person name="Glavina Del Rio T."/>
            <person name="Dalin E."/>
            <person name="Tice H."/>
            <person name="Bruce D."/>
            <person name="Goodwin L."/>
            <person name="Pitluck S."/>
            <person name="Larimer F.W."/>
            <person name="Land M.L."/>
            <person name="Hauser L."/>
            <person name="Sangwan P."/>
            <person name="de Vos W.M."/>
            <person name="Janssen P.H."/>
            <person name="Smidt H."/>
        </authorList>
    </citation>
    <scope>NUCLEOTIDE SEQUENCE [LARGE SCALE GENOMIC DNA]</scope>
    <source>
        <strain evidence="7 8">Ellin428</strain>
    </source>
</reference>
<dbReference type="InterPro" id="IPR036909">
    <property type="entry name" value="Cyt_c-like_dom_sf"/>
</dbReference>
<evidence type="ECO:0000256" key="5">
    <source>
        <dbReference type="SAM" id="MobiDB-lite"/>
    </source>
</evidence>
<organism evidence="7 8">
    <name type="scientific">Chthoniobacter flavus Ellin428</name>
    <dbReference type="NCBI Taxonomy" id="497964"/>
    <lineage>
        <taxon>Bacteria</taxon>
        <taxon>Pseudomonadati</taxon>
        <taxon>Verrucomicrobiota</taxon>
        <taxon>Spartobacteria</taxon>
        <taxon>Chthoniobacterales</taxon>
        <taxon>Chthoniobacteraceae</taxon>
        <taxon>Chthoniobacter</taxon>
    </lineage>
</organism>
<evidence type="ECO:0000256" key="1">
    <source>
        <dbReference type="ARBA" id="ARBA00022617"/>
    </source>
</evidence>
<protein>
    <recommendedName>
        <fullName evidence="6">Cytochrome c domain-containing protein</fullName>
    </recommendedName>
</protein>
<accession>B4D3U1</accession>
<keyword evidence="1 4" id="KW-0349">Heme</keyword>
<dbReference type="PROSITE" id="PS51007">
    <property type="entry name" value="CYTC"/>
    <property type="match status" value="1"/>
</dbReference>
<dbReference type="EMBL" id="ABVL01000010">
    <property type="protein sequence ID" value="EDY18921.1"/>
    <property type="molecule type" value="Genomic_DNA"/>
</dbReference>
<feature type="domain" description="Cytochrome c" evidence="6">
    <location>
        <begin position="71"/>
        <end position="161"/>
    </location>
</feature>
<dbReference type="InterPro" id="IPR011444">
    <property type="entry name" value="DUF1549"/>
</dbReference>
<keyword evidence="3 4" id="KW-0408">Iron</keyword>
<dbReference type="InParanoid" id="B4D3U1"/>
<keyword evidence="2 4" id="KW-0479">Metal-binding</keyword>
<evidence type="ECO:0000313" key="8">
    <source>
        <dbReference type="Proteomes" id="UP000005824"/>
    </source>
</evidence>
<dbReference type="Pfam" id="PF07635">
    <property type="entry name" value="PSCyt1"/>
    <property type="match status" value="1"/>
</dbReference>
<evidence type="ECO:0000256" key="3">
    <source>
        <dbReference type="ARBA" id="ARBA00023004"/>
    </source>
</evidence>
<dbReference type="eggNOG" id="COG2010">
    <property type="taxonomic scope" value="Bacteria"/>
</dbReference>
<dbReference type="SUPFAM" id="SSF46626">
    <property type="entry name" value="Cytochrome c"/>
    <property type="match status" value="1"/>
</dbReference>
<dbReference type="GO" id="GO:0020037">
    <property type="term" value="F:heme binding"/>
    <property type="evidence" value="ECO:0007669"/>
    <property type="project" value="InterPro"/>
</dbReference>